<feature type="binding site" evidence="8">
    <location>
        <position position="250"/>
    </location>
    <ligand>
        <name>beta-D-galactose</name>
        <dbReference type="ChEBI" id="CHEBI:27667"/>
    </ligand>
</feature>
<dbReference type="EC" id="5.1.3.21" evidence="6"/>
<dbReference type="RefSeq" id="WP_003715395.1">
    <property type="nucleotide sequence ID" value="NZ_AZGE01000025.1"/>
</dbReference>
<dbReference type="InterPro" id="IPR047215">
    <property type="entry name" value="Galactose_mutarotase-like"/>
</dbReference>
<dbReference type="Gene3D" id="2.70.98.10">
    <property type="match status" value="1"/>
</dbReference>
<protein>
    <recommendedName>
        <fullName evidence="6">Maltose epimerase</fullName>
        <ecNumber evidence="6">5.1.3.21</ecNumber>
    </recommendedName>
</protein>
<dbReference type="InterPro" id="IPR011013">
    <property type="entry name" value="Gal_mutarotase_sf_dom"/>
</dbReference>
<dbReference type="PATRIC" id="fig|1423779.3.peg.1054"/>
<dbReference type="GO" id="GO:0006006">
    <property type="term" value="P:glucose metabolic process"/>
    <property type="evidence" value="ECO:0007669"/>
    <property type="project" value="TreeGrafter"/>
</dbReference>
<sequence>MEIVKVPFGKFNGQPVTKFVLVNDHGVQAGILDFAGLLQSFKVPTKDGGLADMVLTSENLDEFTGNGFCTNRLIGRVAGRIADGKFQIDGQEYQVEQNEGKNTLHGGKNGFYNHIWHVDGTKLTDDTVSVTLSLTLTEEMDTFPGKMHVVATYTLDNDDNLSLQFSATSDANTLFNPTNHTYWNLSKAATPTIDDLTLYVNSSHHLAVDDGKIPTGEKVANAGTPFDFSKPTKLAEALQPMAATKENGFDDIWEVEPSLEKPVAVLADPESGRKMSLYSDRNGLVMYTMNSNDPTVYNHGEVQPHSGIAMEAQTLSDTPHHPEFGNVDLHPGEEKTYTIKWHVEY</sequence>
<evidence type="ECO:0000256" key="8">
    <source>
        <dbReference type="PIRSR" id="PIRSR005096-2"/>
    </source>
</evidence>
<comment type="similarity">
    <text evidence="3 6">Belongs to the aldose epimerase family.</text>
</comment>
<evidence type="ECO:0000256" key="9">
    <source>
        <dbReference type="PIRSR" id="PIRSR005096-3"/>
    </source>
</evidence>
<dbReference type="GO" id="GO:0004034">
    <property type="term" value="F:aldose 1-epimerase activity"/>
    <property type="evidence" value="ECO:0007669"/>
    <property type="project" value="UniProtKB-EC"/>
</dbReference>
<name>A0A0R1W9I9_9LACO</name>
<keyword evidence="5 6" id="KW-0119">Carbohydrate metabolism</keyword>
<dbReference type="AlphaFoldDB" id="A0A0R1W9I9"/>
<dbReference type="GO" id="GO:0030246">
    <property type="term" value="F:carbohydrate binding"/>
    <property type="evidence" value="ECO:0007669"/>
    <property type="project" value="InterPro"/>
</dbReference>
<dbReference type="Pfam" id="PF01263">
    <property type="entry name" value="Aldose_epim"/>
    <property type="match status" value="1"/>
</dbReference>
<accession>A0A0R1W9I9</accession>
<organism evidence="10 11">
    <name type="scientific">Limosilactobacillus oris DSM 4864</name>
    <dbReference type="NCBI Taxonomy" id="1423779"/>
    <lineage>
        <taxon>Bacteria</taxon>
        <taxon>Bacillati</taxon>
        <taxon>Bacillota</taxon>
        <taxon>Bacilli</taxon>
        <taxon>Lactobacillales</taxon>
        <taxon>Lactobacillaceae</taxon>
        <taxon>Limosilactobacillus</taxon>
    </lineage>
</organism>
<comment type="catalytic activity">
    <reaction evidence="1">
        <text>alpha-D-glucose = beta-D-glucose</text>
        <dbReference type="Rhea" id="RHEA:10264"/>
        <dbReference type="ChEBI" id="CHEBI:15903"/>
        <dbReference type="ChEBI" id="CHEBI:17925"/>
        <dbReference type="EC" id="5.1.3.3"/>
    </reaction>
</comment>
<dbReference type="InterPro" id="IPR008183">
    <property type="entry name" value="Aldose_1/G6P_1-epimerase"/>
</dbReference>
<dbReference type="PANTHER" id="PTHR10091">
    <property type="entry name" value="ALDOSE-1-EPIMERASE"/>
    <property type="match status" value="1"/>
</dbReference>
<dbReference type="InterPro" id="IPR014718">
    <property type="entry name" value="GH-type_carb-bd"/>
</dbReference>
<feature type="active site" description="Proton acceptor" evidence="7">
    <location>
        <position position="311"/>
    </location>
</feature>
<dbReference type="PANTHER" id="PTHR10091:SF0">
    <property type="entry name" value="GALACTOSE MUTAROTASE"/>
    <property type="match status" value="1"/>
</dbReference>
<evidence type="ECO:0000256" key="7">
    <source>
        <dbReference type="PIRSR" id="PIRSR005096-1"/>
    </source>
</evidence>
<comment type="catalytic activity">
    <reaction evidence="6">
        <text>alpha-maltose = beta-maltose</text>
        <dbReference type="Rhea" id="RHEA:21228"/>
        <dbReference type="ChEBI" id="CHEBI:18147"/>
        <dbReference type="ChEBI" id="CHEBI:18167"/>
        <dbReference type="EC" id="5.1.3.21"/>
    </reaction>
</comment>
<reference evidence="10 11" key="1">
    <citation type="journal article" date="2015" name="Genome Announc.">
        <title>Expanding the biotechnology potential of lactobacilli through comparative genomics of 213 strains and associated genera.</title>
        <authorList>
            <person name="Sun Z."/>
            <person name="Harris H.M."/>
            <person name="McCann A."/>
            <person name="Guo C."/>
            <person name="Argimon S."/>
            <person name="Zhang W."/>
            <person name="Yang X."/>
            <person name="Jeffery I.B."/>
            <person name="Cooney J.C."/>
            <person name="Kagawa T.F."/>
            <person name="Liu W."/>
            <person name="Song Y."/>
            <person name="Salvetti E."/>
            <person name="Wrobel A."/>
            <person name="Rasinkangas P."/>
            <person name="Parkhill J."/>
            <person name="Rea M.C."/>
            <person name="O'Sullivan O."/>
            <person name="Ritari J."/>
            <person name="Douillard F.P."/>
            <person name="Paul Ross R."/>
            <person name="Yang R."/>
            <person name="Briner A.E."/>
            <person name="Felis G.E."/>
            <person name="de Vos W.M."/>
            <person name="Barrangou R."/>
            <person name="Klaenhammer T.R."/>
            <person name="Caufield P.W."/>
            <person name="Cui Y."/>
            <person name="Zhang H."/>
            <person name="O'Toole P.W."/>
        </authorList>
    </citation>
    <scope>NUCLEOTIDE SEQUENCE [LARGE SCALE GENOMIC DNA]</scope>
    <source>
        <strain evidence="10 11">DSM 4864</strain>
    </source>
</reference>
<dbReference type="PIRSF" id="PIRSF005096">
    <property type="entry name" value="GALM"/>
    <property type="match status" value="1"/>
</dbReference>
<evidence type="ECO:0000256" key="3">
    <source>
        <dbReference type="ARBA" id="ARBA00006206"/>
    </source>
</evidence>
<dbReference type="SUPFAM" id="SSF74650">
    <property type="entry name" value="Galactose mutarotase-like"/>
    <property type="match status" value="1"/>
</dbReference>
<keyword evidence="4 6" id="KW-0413">Isomerase</keyword>
<comment type="caution">
    <text evidence="10">The sequence shown here is derived from an EMBL/GenBank/DDBJ whole genome shotgun (WGS) entry which is preliminary data.</text>
</comment>
<evidence type="ECO:0000256" key="4">
    <source>
        <dbReference type="ARBA" id="ARBA00023235"/>
    </source>
</evidence>
<dbReference type="GO" id="GO:0005737">
    <property type="term" value="C:cytoplasm"/>
    <property type="evidence" value="ECO:0007669"/>
    <property type="project" value="TreeGrafter"/>
</dbReference>
<dbReference type="UniPathway" id="UPA00242"/>
<comment type="pathway">
    <text evidence="2 6">Carbohydrate metabolism; hexose metabolism.</text>
</comment>
<feature type="binding site" evidence="9">
    <location>
        <begin position="180"/>
        <end position="182"/>
    </location>
    <ligand>
        <name>beta-D-galactose</name>
        <dbReference type="ChEBI" id="CHEBI:27667"/>
    </ligand>
</feature>
<dbReference type="GO" id="GO:0033499">
    <property type="term" value="P:galactose catabolic process via UDP-galactose, Leloir pathway"/>
    <property type="evidence" value="ECO:0007669"/>
    <property type="project" value="TreeGrafter"/>
</dbReference>
<dbReference type="InterPro" id="IPR018052">
    <property type="entry name" value="Ald1_epimerase_CS"/>
</dbReference>
<dbReference type="InterPro" id="IPR015443">
    <property type="entry name" value="Aldose_1-epimerase"/>
</dbReference>
<dbReference type="GO" id="GO:0050558">
    <property type="term" value="F:maltose epimerase activity"/>
    <property type="evidence" value="ECO:0007669"/>
    <property type="project" value="UniProtKB-EC"/>
</dbReference>
<dbReference type="PROSITE" id="PS00545">
    <property type="entry name" value="ALDOSE_1_EPIMERASE"/>
    <property type="match status" value="1"/>
</dbReference>
<evidence type="ECO:0000256" key="1">
    <source>
        <dbReference type="ARBA" id="ARBA00001614"/>
    </source>
</evidence>
<dbReference type="CDD" id="cd09019">
    <property type="entry name" value="galactose_mutarotase_like"/>
    <property type="match status" value="1"/>
</dbReference>
<evidence type="ECO:0000256" key="2">
    <source>
        <dbReference type="ARBA" id="ARBA00005028"/>
    </source>
</evidence>
<evidence type="ECO:0000256" key="5">
    <source>
        <dbReference type="ARBA" id="ARBA00023277"/>
    </source>
</evidence>
<evidence type="ECO:0000256" key="6">
    <source>
        <dbReference type="PIRNR" id="PIRNR005096"/>
    </source>
</evidence>
<evidence type="ECO:0000313" key="10">
    <source>
        <dbReference type="EMBL" id="KRM14632.1"/>
    </source>
</evidence>
<proteinExistence type="inferred from homology"/>
<comment type="function">
    <text evidence="6">Catalyzes the interconversion of alpha and beta anomers of maltose.</text>
</comment>
<gene>
    <name evidence="10" type="ORF">FC49_GL001033</name>
</gene>
<dbReference type="EMBL" id="AZGE01000025">
    <property type="protein sequence ID" value="KRM14632.1"/>
    <property type="molecule type" value="Genomic_DNA"/>
</dbReference>
<dbReference type="Proteomes" id="UP000050973">
    <property type="component" value="Unassembled WGS sequence"/>
</dbReference>
<evidence type="ECO:0000313" key="11">
    <source>
        <dbReference type="Proteomes" id="UP000050973"/>
    </source>
</evidence>
<feature type="active site" description="Proton donor" evidence="7">
    <location>
        <position position="180"/>
    </location>
</feature>